<dbReference type="InterPro" id="IPR037523">
    <property type="entry name" value="VOC_core"/>
</dbReference>
<evidence type="ECO:0000256" key="1">
    <source>
        <dbReference type="ARBA" id="ARBA00022723"/>
    </source>
</evidence>
<feature type="domain" description="VOC" evidence="2">
    <location>
        <begin position="22"/>
        <end position="140"/>
    </location>
</feature>
<comment type="caution">
    <text evidence="3">The sequence shown here is derived from an EMBL/GenBank/DDBJ whole genome shotgun (WGS) entry which is preliminary data.</text>
</comment>
<dbReference type="Gene3D" id="3.10.180.10">
    <property type="entry name" value="2,3-Dihydroxybiphenyl 1,2-Dioxygenase, domain 1"/>
    <property type="match status" value="2"/>
</dbReference>
<keyword evidence="4" id="KW-1185">Reference proteome</keyword>
<dbReference type="GO" id="GO:0046872">
    <property type="term" value="F:metal ion binding"/>
    <property type="evidence" value="ECO:0007669"/>
    <property type="project" value="UniProtKB-KW"/>
</dbReference>
<dbReference type="Pfam" id="PF14696">
    <property type="entry name" value="Glyoxalase_5"/>
    <property type="match status" value="1"/>
</dbReference>
<keyword evidence="1" id="KW-0479">Metal-binding</keyword>
<dbReference type="InterPro" id="IPR029068">
    <property type="entry name" value="Glyas_Bleomycin-R_OHBP_Dase"/>
</dbReference>
<dbReference type="GO" id="GO:0051213">
    <property type="term" value="F:dioxygenase activity"/>
    <property type="evidence" value="ECO:0007669"/>
    <property type="project" value="UniProtKB-KW"/>
</dbReference>
<dbReference type="RefSeq" id="WP_275683961.1">
    <property type="nucleotide sequence ID" value="NZ_JAJLJH010000006.1"/>
</dbReference>
<dbReference type="EMBL" id="JAJLJH010000006">
    <property type="protein sequence ID" value="MCK9687918.1"/>
    <property type="molecule type" value="Genomic_DNA"/>
</dbReference>
<reference evidence="3" key="1">
    <citation type="submission" date="2021-11" db="EMBL/GenBank/DDBJ databases">
        <title>BS-T2-15 a new species belonging to the Comamonadaceae family isolated from the soil of a French oak forest.</title>
        <authorList>
            <person name="Mieszkin S."/>
            <person name="Alain K."/>
        </authorList>
    </citation>
    <scope>NUCLEOTIDE SEQUENCE</scope>
    <source>
        <strain evidence="3">BS-T2-15</strain>
    </source>
</reference>
<gene>
    <name evidence="3" type="ORF">LPC04_19615</name>
</gene>
<dbReference type="PROSITE" id="PS51819">
    <property type="entry name" value="VOC"/>
    <property type="match status" value="1"/>
</dbReference>
<evidence type="ECO:0000313" key="3">
    <source>
        <dbReference type="EMBL" id="MCK9687918.1"/>
    </source>
</evidence>
<dbReference type="AlphaFoldDB" id="A0A9X2C0L4"/>
<organism evidence="3 4">
    <name type="scientific">Scleromatobacter humisilvae</name>
    <dbReference type="NCBI Taxonomy" id="2897159"/>
    <lineage>
        <taxon>Bacteria</taxon>
        <taxon>Pseudomonadati</taxon>
        <taxon>Pseudomonadota</taxon>
        <taxon>Betaproteobacteria</taxon>
        <taxon>Burkholderiales</taxon>
        <taxon>Sphaerotilaceae</taxon>
        <taxon>Scleromatobacter</taxon>
    </lineage>
</organism>
<sequence>MTSPALDRELATEASDPIGLDGIEFIEYTTPRPQALGQVLEMMGFRPIARHRSREVTLYRQGEMNIVVNASSPAPVDSEGELDEAPKIAAIALRVRDAAAAYRHVLDLGAWGVPTKVEVMELNIPAIHGVGGSRIYFVDRYREFSIYDVDFTAIPTVDQKPPALADMHWFGIVQYIGNDRMQDWTAFYSMLFGFAVLPDDQRFGVMPKGRVLVGPGSARSRFYVQLIEPEPGILDAKGTEWIARIGLGTPDPRACVAALRERGMAFAETPHVHSDERGALTRTQLGSVVFELVRDAAR</sequence>
<dbReference type="SUPFAM" id="SSF54593">
    <property type="entry name" value="Glyoxalase/Bleomycin resistance protein/Dihydroxybiphenyl dioxygenase"/>
    <property type="match status" value="2"/>
</dbReference>
<name>A0A9X2C0L4_9BURK</name>
<keyword evidence="3" id="KW-0560">Oxidoreductase</keyword>
<dbReference type="Proteomes" id="UP001139353">
    <property type="component" value="Unassembled WGS sequence"/>
</dbReference>
<dbReference type="CDD" id="cd08342">
    <property type="entry name" value="HPPD_N_like"/>
    <property type="match status" value="1"/>
</dbReference>
<protein>
    <submittedName>
        <fullName evidence="3">4-hydroxyphenylpyruvate dioxygenase</fullName>
    </submittedName>
</protein>
<proteinExistence type="predicted"/>
<dbReference type="InterPro" id="IPR041736">
    <property type="entry name" value="4OHPhenylPyrv_dOase_N"/>
</dbReference>
<evidence type="ECO:0000313" key="4">
    <source>
        <dbReference type="Proteomes" id="UP001139353"/>
    </source>
</evidence>
<accession>A0A9X2C0L4</accession>
<keyword evidence="3" id="KW-0223">Dioxygenase</keyword>
<evidence type="ECO:0000259" key="2">
    <source>
        <dbReference type="PROSITE" id="PS51819"/>
    </source>
</evidence>